<protein>
    <submittedName>
        <fullName evidence="1">Uncharacterized protein</fullName>
    </submittedName>
</protein>
<name>A0A0F9K2A2_9ZZZZ</name>
<evidence type="ECO:0000313" key="1">
    <source>
        <dbReference type="EMBL" id="KKM05313.1"/>
    </source>
</evidence>
<reference evidence="1" key="1">
    <citation type="journal article" date="2015" name="Nature">
        <title>Complex archaea that bridge the gap between prokaryotes and eukaryotes.</title>
        <authorList>
            <person name="Spang A."/>
            <person name="Saw J.H."/>
            <person name="Jorgensen S.L."/>
            <person name="Zaremba-Niedzwiedzka K."/>
            <person name="Martijn J."/>
            <person name="Lind A.E."/>
            <person name="van Eijk R."/>
            <person name="Schleper C."/>
            <person name="Guy L."/>
            <person name="Ettema T.J."/>
        </authorList>
    </citation>
    <scope>NUCLEOTIDE SEQUENCE</scope>
</reference>
<proteinExistence type="predicted"/>
<comment type="caution">
    <text evidence="1">The sequence shown here is derived from an EMBL/GenBank/DDBJ whole genome shotgun (WGS) entry which is preliminary data.</text>
</comment>
<dbReference type="AlphaFoldDB" id="A0A0F9K2A2"/>
<organism evidence="1">
    <name type="scientific">marine sediment metagenome</name>
    <dbReference type="NCBI Taxonomy" id="412755"/>
    <lineage>
        <taxon>unclassified sequences</taxon>
        <taxon>metagenomes</taxon>
        <taxon>ecological metagenomes</taxon>
    </lineage>
</organism>
<gene>
    <name evidence="1" type="ORF">LCGC14_1755400</name>
</gene>
<sequence length="90" mass="10284">MGKIIHYKHHGLMVAVDEGLKGKHWEHCLCARCAWFVPNDDANSCPTANELFAFCVDNCMVTPVYECPYFQEEKDAVLETRKTPRTIPPD</sequence>
<accession>A0A0F9K2A2</accession>
<dbReference type="EMBL" id="LAZR01016249">
    <property type="protein sequence ID" value="KKM05313.1"/>
    <property type="molecule type" value="Genomic_DNA"/>
</dbReference>